<gene>
    <name evidence="1" type="ORF">EOJ36_06115</name>
</gene>
<keyword evidence="2" id="KW-1185">Reference proteome</keyword>
<evidence type="ECO:0000313" key="2">
    <source>
        <dbReference type="Proteomes" id="UP000282832"/>
    </source>
</evidence>
<protein>
    <submittedName>
        <fullName evidence="1">Uncharacterized protein</fullName>
    </submittedName>
</protein>
<proteinExistence type="predicted"/>
<dbReference type="AlphaFoldDB" id="A0A437PUT1"/>
<accession>A0A437PUT1</accession>
<dbReference type="EMBL" id="SACY01000002">
    <property type="protein sequence ID" value="RVU25987.1"/>
    <property type="molecule type" value="Genomic_DNA"/>
</dbReference>
<dbReference type="RefSeq" id="WP_127803390.1">
    <property type="nucleotide sequence ID" value="NZ_SACY01000002.1"/>
</dbReference>
<comment type="caution">
    <text evidence="1">The sequence shown here is derived from an EMBL/GenBank/DDBJ whole genome shotgun (WGS) entry which is preliminary data.</text>
</comment>
<reference evidence="1 2" key="1">
    <citation type="submission" date="2019-01" db="EMBL/GenBank/DDBJ databases">
        <authorList>
            <person name="Chen W.-M."/>
        </authorList>
    </citation>
    <scope>NUCLEOTIDE SEQUENCE [LARGE SCALE GENOMIC DNA]</scope>
    <source>
        <strain evidence="1 2">FSY-15</strain>
    </source>
</reference>
<name>A0A437PUT1_9BACT</name>
<organism evidence="1 2">
    <name type="scientific">Sandaracinomonas limnophila</name>
    <dbReference type="NCBI Taxonomy" id="1862386"/>
    <lineage>
        <taxon>Bacteria</taxon>
        <taxon>Pseudomonadati</taxon>
        <taxon>Bacteroidota</taxon>
        <taxon>Cytophagia</taxon>
        <taxon>Cytophagales</taxon>
        <taxon>Flectobacillaceae</taxon>
        <taxon>Sandaracinomonas</taxon>
    </lineage>
</organism>
<evidence type="ECO:0000313" key="1">
    <source>
        <dbReference type="EMBL" id="RVU25987.1"/>
    </source>
</evidence>
<sequence length="512" mass="52999">MKYHIHKKYFFRTAFFIGLFCLFTIELFAQNAVVDKNGKEITVGSNFSLSGGTTDAGTDKTNAIYRLGNLGIGTNAPANKLEINQGTAGNSGLRFTNLTSSSTANTSSSKVLGVDSNGDVILTNVPGTQNIVTFSTATPTTAGVVFTPDTPSDQSVVYQSSVDNSLWTYNGTSYVTYTAPASTAWNLAGTTNDAGGNKTAAIWRSGSIGVGINNPLSTLHVQNPTLATASINASAQVLRLSRIRQEGVKFGHVAQFSLGSYGTGGTAQTRLDLGLNNGGDETTLSDVMSWHANGNVGIGTTSPGYKLSVIGNASIQPNTLNNGSGEPVWFEVYGKAPTGVDTQVGGIKLGWYNTFGGIEVVRPGSATGVGLAFNYATTGGTTMEGFRLTNSGNVGIGTKAPVSKLEVNGSATNTAAFNSGSATAILFGNSNLAYTSASPTAFNLQGMKDGGTYTLAVQGTSSGTSSFTGLSPSGASFTFLSTNNGPTISGKHTLYTFIVMGTTVYYYMEPGF</sequence>
<dbReference type="OrthoDB" id="9793307at2"/>
<dbReference type="Proteomes" id="UP000282832">
    <property type="component" value="Unassembled WGS sequence"/>
</dbReference>